<accession>A0A2H0V5V1</accession>
<comment type="caution">
    <text evidence="1">The sequence shown here is derived from an EMBL/GenBank/DDBJ whole genome shotgun (WGS) entry which is preliminary data.</text>
</comment>
<dbReference type="AlphaFoldDB" id="A0A2H0V5V1"/>
<dbReference type="Proteomes" id="UP000229901">
    <property type="component" value="Unassembled WGS sequence"/>
</dbReference>
<feature type="non-terminal residue" evidence="1">
    <location>
        <position position="97"/>
    </location>
</feature>
<evidence type="ECO:0000313" key="2">
    <source>
        <dbReference type="Proteomes" id="UP000229901"/>
    </source>
</evidence>
<sequence length="97" mass="10919">MSVDLRIAGGTYNFPNTFEAMRACSELALDDNFVFEADGEVTPAGEWVANPTYICSAQIEQLSLFDYALKAYRDSHSDDFWNIAVETAAEVFFWAFI</sequence>
<name>A0A2H0V5V1_9BACT</name>
<gene>
    <name evidence="1" type="ORF">COT97_05195</name>
</gene>
<organism evidence="1 2">
    <name type="scientific">Candidatus Falkowbacteria bacterium CG10_big_fil_rev_8_21_14_0_10_39_11</name>
    <dbReference type="NCBI Taxonomy" id="1974565"/>
    <lineage>
        <taxon>Bacteria</taxon>
        <taxon>Candidatus Falkowiibacteriota</taxon>
    </lineage>
</organism>
<evidence type="ECO:0000313" key="1">
    <source>
        <dbReference type="EMBL" id="PIR93710.1"/>
    </source>
</evidence>
<reference evidence="2" key="1">
    <citation type="submission" date="2017-09" db="EMBL/GenBank/DDBJ databases">
        <title>Depth-based differentiation of microbial function through sediment-hosted aquifers and enrichment of novel symbionts in the deep terrestrial subsurface.</title>
        <authorList>
            <person name="Probst A.J."/>
            <person name="Ladd B."/>
            <person name="Jarett J.K."/>
            <person name="Geller-Mcgrath D.E."/>
            <person name="Sieber C.M.K."/>
            <person name="Emerson J.B."/>
            <person name="Anantharaman K."/>
            <person name="Thomas B.C."/>
            <person name="Malmstrom R."/>
            <person name="Stieglmeier M."/>
            <person name="Klingl A."/>
            <person name="Woyke T."/>
            <person name="Ryan C.M."/>
            <person name="Banfield J.F."/>
        </authorList>
    </citation>
    <scope>NUCLEOTIDE SEQUENCE [LARGE SCALE GENOMIC DNA]</scope>
</reference>
<proteinExistence type="predicted"/>
<protein>
    <submittedName>
        <fullName evidence="1">Uncharacterized protein</fullName>
    </submittedName>
</protein>
<dbReference type="EMBL" id="PFAP01000043">
    <property type="protein sequence ID" value="PIR93710.1"/>
    <property type="molecule type" value="Genomic_DNA"/>
</dbReference>